<proteinExistence type="predicted"/>
<reference evidence="2 3" key="1">
    <citation type="submission" date="2024-04" db="EMBL/GenBank/DDBJ databases">
        <authorList>
            <person name="Abashina T."/>
            <person name="Shaikin A."/>
        </authorList>
    </citation>
    <scope>NUCLEOTIDE SEQUENCE [LARGE SCALE GENOMIC DNA]</scope>
    <source>
        <strain evidence="2 3">AAFK</strain>
    </source>
</reference>
<evidence type="ECO:0000256" key="1">
    <source>
        <dbReference type="SAM" id="Phobius"/>
    </source>
</evidence>
<comment type="caution">
    <text evidence="2">The sequence shown here is derived from an EMBL/GenBank/DDBJ whole genome shotgun (WGS) entry which is preliminary data.</text>
</comment>
<evidence type="ECO:0000313" key="2">
    <source>
        <dbReference type="EMBL" id="MEK8088501.1"/>
    </source>
</evidence>
<dbReference type="InterPro" id="IPR012994">
    <property type="entry name" value="YbgT_YccB"/>
</dbReference>
<accession>A0ABU9D6B5</accession>
<dbReference type="RefSeq" id="WP_341369563.1">
    <property type="nucleotide sequence ID" value="NZ_JBBPCO010000001.1"/>
</dbReference>
<keyword evidence="1" id="KW-0812">Transmembrane</keyword>
<dbReference type="Proteomes" id="UP001446205">
    <property type="component" value="Unassembled WGS sequence"/>
</dbReference>
<dbReference type="EMBL" id="JBBPCO010000001">
    <property type="protein sequence ID" value="MEK8088501.1"/>
    <property type="molecule type" value="Genomic_DNA"/>
</dbReference>
<gene>
    <name evidence="2" type="primary">cydX</name>
    <name evidence="2" type="ORF">WOB96_01865</name>
</gene>
<dbReference type="Pfam" id="PF08173">
    <property type="entry name" value="YbgT_YccB"/>
    <property type="match status" value="1"/>
</dbReference>
<feature type="transmembrane region" description="Helical" evidence="1">
    <location>
        <begin position="6"/>
        <end position="24"/>
    </location>
</feature>
<dbReference type="InterPro" id="IPR011724">
    <property type="entry name" value="Cyd_oper_YbgT"/>
</dbReference>
<keyword evidence="1" id="KW-1133">Transmembrane helix</keyword>
<keyword evidence="1" id="KW-0472">Membrane</keyword>
<organism evidence="2 3">
    <name type="scientific">Thermithiobacillus plumbiphilus</name>
    <dbReference type="NCBI Taxonomy" id="1729899"/>
    <lineage>
        <taxon>Bacteria</taxon>
        <taxon>Pseudomonadati</taxon>
        <taxon>Pseudomonadota</taxon>
        <taxon>Acidithiobacillia</taxon>
        <taxon>Acidithiobacillales</taxon>
        <taxon>Thermithiobacillaceae</taxon>
        <taxon>Thermithiobacillus</taxon>
    </lineage>
</organism>
<dbReference type="NCBIfam" id="TIGR02106">
    <property type="entry name" value="cyd_oper_ybgT"/>
    <property type="match status" value="1"/>
</dbReference>
<protein>
    <submittedName>
        <fullName evidence="2">Cytochrome bd-I oxidase subunit CydX</fullName>
    </submittedName>
</protein>
<name>A0ABU9D6B5_9PROT</name>
<evidence type="ECO:0000313" key="3">
    <source>
        <dbReference type="Proteomes" id="UP001446205"/>
    </source>
</evidence>
<keyword evidence="3" id="KW-1185">Reference proteome</keyword>
<sequence>MWYFAWGLGLTMAVLLAILNAMWFEARECARRDKVSDGN</sequence>